<dbReference type="InterPro" id="IPR049152">
    <property type="entry name" value="EFR3-like_ARM"/>
</dbReference>
<dbReference type="SUPFAM" id="SSF48371">
    <property type="entry name" value="ARM repeat"/>
    <property type="match status" value="1"/>
</dbReference>
<dbReference type="PANTHER" id="PTHR46087">
    <property type="entry name" value="PUTATIVE, EXPRESSED-RELATED"/>
    <property type="match status" value="1"/>
</dbReference>
<proteinExistence type="predicted"/>
<evidence type="ECO:0000313" key="1">
    <source>
        <dbReference type="EMBL" id="KAI0511648.1"/>
    </source>
</evidence>
<name>A0A8T3BKB8_DENNO</name>
<dbReference type="InterPro" id="IPR016024">
    <property type="entry name" value="ARM-type_fold"/>
</dbReference>
<dbReference type="AlphaFoldDB" id="A0A8T3BKB8"/>
<protein>
    <submittedName>
        <fullName evidence="1">Uncharacterized protein</fullName>
    </submittedName>
</protein>
<dbReference type="OrthoDB" id="19232at2759"/>
<reference evidence="1" key="1">
    <citation type="journal article" date="2022" name="Front. Genet.">
        <title>Chromosome-Scale Assembly of the Dendrobium nobile Genome Provides Insights Into the Molecular Mechanism of the Biosynthesis of the Medicinal Active Ingredient of Dendrobium.</title>
        <authorList>
            <person name="Xu Q."/>
            <person name="Niu S.-C."/>
            <person name="Li K.-L."/>
            <person name="Zheng P.-J."/>
            <person name="Zhang X.-J."/>
            <person name="Jia Y."/>
            <person name="Liu Y."/>
            <person name="Niu Y.-X."/>
            <person name="Yu L.-H."/>
            <person name="Chen D.-F."/>
            <person name="Zhang G.-Q."/>
        </authorList>
    </citation>
    <scope>NUCLEOTIDE SEQUENCE</scope>
    <source>
        <tissue evidence="1">Leaf</tissue>
    </source>
</reference>
<dbReference type="Pfam" id="PF21052">
    <property type="entry name" value="EFR3_ARM"/>
    <property type="match status" value="1"/>
</dbReference>
<evidence type="ECO:0000313" key="2">
    <source>
        <dbReference type="Proteomes" id="UP000829196"/>
    </source>
</evidence>
<dbReference type="Proteomes" id="UP000829196">
    <property type="component" value="Unassembled WGS sequence"/>
</dbReference>
<dbReference type="InterPro" id="IPR055296">
    <property type="entry name" value="SRL2-like"/>
</dbReference>
<comment type="caution">
    <text evidence="1">The sequence shown here is derived from an EMBL/GenBank/DDBJ whole genome shotgun (WGS) entry which is preliminary data.</text>
</comment>
<gene>
    <name evidence="1" type="ORF">KFK09_012278</name>
</gene>
<organism evidence="1 2">
    <name type="scientific">Dendrobium nobile</name>
    <name type="common">Orchid</name>
    <dbReference type="NCBI Taxonomy" id="94219"/>
    <lineage>
        <taxon>Eukaryota</taxon>
        <taxon>Viridiplantae</taxon>
        <taxon>Streptophyta</taxon>
        <taxon>Embryophyta</taxon>
        <taxon>Tracheophyta</taxon>
        <taxon>Spermatophyta</taxon>
        <taxon>Magnoliopsida</taxon>
        <taxon>Liliopsida</taxon>
        <taxon>Asparagales</taxon>
        <taxon>Orchidaceae</taxon>
        <taxon>Epidendroideae</taxon>
        <taxon>Malaxideae</taxon>
        <taxon>Dendrobiinae</taxon>
        <taxon>Dendrobium</taxon>
    </lineage>
</organism>
<keyword evidence="2" id="KW-1185">Reference proteome</keyword>
<dbReference type="EMBL" id="JAGYWB010000009">
    <property type="protein sequence ID" value="KAI0511648.1"/>
    <property type="molecule type" value="Genomic_DNA"/>
</dbReference>
<accession>A0A8T3BKB8</accession>
<dbReference type="PANTHER" id="PTHR46087:SF1">
    <property type="entry name" value="ARM REPEAT SUPERFAMILY PROTEIN"/>
    <property type="match status" value="1"/>
</dbReference>
<sequence length="1006" mass="113359">MGVMSRRVLPVCGSICCFCPSLRARSRQPVKRYKKLIADIFPRSQDGKPNERMMIKLCEYTFKNPLRIPKITDNLEQRFYKELRNERFLFAKAVPCIYRKLLVSCKGQMPLFATSILSIIRTLLDQTRQDDMRILGCLTLVDFLNNQVDSSYMFNIENLIPKLCQLCQEAGGDKGLLLRSAALQALSSMVRFMGDYSHITLEFDKIISVTLENYEVLMDLENGKQNLQSLQPQSIQTQSAILKAGQFSSLRNSVNKVPSFRLNNKAECASLMDVSRSPSYWSRVCLQNMFNIAKEATTVRRILEPLLCIFDEGNYWSADKGIAISVLSLVQELMEKSGQNNHLLLSMVKHLDHRNVAKQIDLQVNIIKIVTQIAQHAQLQASVSIVTVIGDLMRHLRKCLQCSIEAFNIGRETSKWNSIFHSSLEVCLMELTKKVGDVGPILDMMAVMLENLPTSPMARATVSSVFRTAQIVVSIPNLSYKNKAFPEALFHQLVLAMAHPDHEIRVGSHRIFSVILLHSNVYPWSIPLLASNGVYDQRQTLLVAISGFASIETILEKLSKEDCSLENESKEHNLKLADKAEDTRVEEAQDEDIKQCVVCPAPASMELYLPYRTSDGTSELMSVRLSGYQVGLLLSSIWAQASSQENTPSNYEGMAHIYYLALLLSQTKSSSHLSLVRAFQLAFSLRSISQNNDYHLQPSHRRSLYTLSSSMLILSAKLGDLPDLAFSIEAHTAGEMADPYLHLVEDGRLLAVCVRYPSRKVIYGSEEDKFAALKFLEAIKSNDDQLRETVLSHLLKKYKRLPEQELMSITEQLQQEFSSDVFPLGTPAFMDTPIVLSPSDQKENETFDEVLVPALQEDESFFEAYKGHLDHNTLESKNSVDVLNVNQLIESVLETAQQSTTMPALSSSVPYEEMKSQCEALVIGKQQKMSVLRSFKSHRDDSEISLSNDNKNHLSTKPMLTLQLAEADHISSEDIKSSITKSIETEQPFRLPPSSPYDKFLKAAGW</sequence>